<feature type="non-terminal residue" evidence="1">
    <location>
        <position position="1"/>
    </location>
</feature>
<dbReference type="Proteomes" id="UP000265520">
    <property type="component" value="Unassembled WGS sequence"/>
</dbReference>
<name>A0A392QP32_9FABA</name>
<evidence type="ECO:0000313" key="2">
    <source>
        <dbReference type="Proteomes" id="UP000265520"/>
    </source>
</evidence>
<evidence type="ECO:0000313" key="1">
    <source>
        <dbReference type="EMBL" id="MCI25998.1"/>
    </source>
</evidence>
<sequence length="69" mass="7702">SRKNTDFKLEGVDYGLSPYIFSVWGSETMSYIISQGVTVCKWDSSFEGQLRAINQVLDLLGGGLCLLFF</sequence>
<proteinExistence type="predicted"/>
<reference evidence="1 2" key="1">
    <citation type="journal article" date="2018" name="Front. Plant Sci.">
        <title>Red Clover (Trifolium pratense) and Zigzag Clover (T. medium) - A Picture of Genomic Similarities and Differences.</title>
        <authorList>
            <person name="Dluhosova J."/>
            <person name="Istvanek J."/>
            <person name="Nedelnik J."/>
            <person name="Repkova J."/>
        </authorList>
    </citation>
    <scope>NUCLEOTIDE SEQUENCE [LARGE SCALE GENOMIC DNA]</scope>
    <source>
        <strain evidence="2">cv. 10/8</strain>
        <tissue evidence="1">Leaf</tissue>
    </source>
</reference>
<dbReference type="AlphaFoldDB" id="A0A392QP32"/>
<organism evidence="1 2">
    <name type="scientific">Trifolium medium</name>
    <dbReference type="NCBI Taxonomy" id="97028"/>
    <lineage>
        <taxon>Eukaryota</taxon>
        <taxon>Viridiplantae</taxon>
        <taxon>Streptophyta</taxon>
        <taxon>Embryophyta</taxon>
        <taxon>Tracheophyta</taxon>
        <taxon>Spermatophyta</taxon>
        <taxon>Magnoliopsida</taxon>
        <taxon>eudicotyledons</taxon>
        <taxon>Gunneridae</taxon>
        <taxon>Pentapetalae</taxon>
        <taxon>rosids</taxon>
        <taxon>fabids</taxon>
        <taxon>Fabales</taxon>
        <taxon>Fabaceae</taxon>
        <taxon>Papilionoideae</taxon>
        <taxon>50 kb inversion clade</taxon>
        <taxon>NPAAA clade</taxon>
        <taxon>Hologalegina</taxon>
        <taxon>IRL clade</taxon>
        <taxon>Trifolieae</taxon>
        <taxon>Trifolium</taxon>
    </lineage>
</organism>
<dbReference type="EMBL" id="LXQA010150693">
    <property type="protein sequence ID" value="MCI25998.1"/>
    <property type="molecule type" value="Genomic_DNA"/>
</dbReference>
<protein>
    <submittedName>
        <fullName evidence="1">Uncharacterized protein</fullName>
    </submittedName>
</protein>
<comment type="caution">
    <text evidence="1">The sequence shown here is derived from an EMBL/GenBank/DDBJ whole genome shotgun (WGS) entry which is preliminary data.</text>
</comment>
<accession>A0A392QP32</accession>
<keyword evidence="2" id="KW-1185">Reference proteome</keyword>